<evidence type="ECO:0000256" key="1">
    <source>
        <dbReference type="SAM" id="MobiDB-lite"/>
    </source>
</evidence>
<gene>
    <name evidence="2" type="ORF">DYE48_04085</name>
</gene>
<name>A0A3E0JCK3_9BACI</name>
<proteinExistence type="predicted"/>
<reference evidence="2 3" key="1">
    <citation type="submission" date="2018-08" db="EMBL/GenBank/DDBJ databases">
        <title>Genome sequence of Halobacillus trueperi KCTC 3686.</title>
        <authorList>
            <person name="Cho K.H."/>
            <person name="Kwak M.-J."/>
            <person name="Kim B.-Y."/>
            <person name="Chun J."/>
        </authorList>
    </citation>
    <scope>NUCLEOTIDE SEQUENCE [LARGE SCALE GENOMIC DNA]</scope>
    <source>
        <strain evidence="2 3">KCTC 3686</strain>
    </source>
</reference>
<feature type="region of interest" description="Disordered" evidence="1">
    <location>
        <begin position="1"/>
        <end position="35"/>
    </location>
</feature>
<accession>A0A3E0JCK3</accession>
<dbReference type="AlphaFoldDB" id="A0A3E0JCK3"/>
<organism evidence="2 3">
    <name type="scientific">Halobacillus trueperi</name>
    <dbReference type="NCBI Taxonomy" id="156205"/>
    <lineage>
        <taxon>Bacteria</taxon>
        <taxon>Bacillati</taxon>
        <taxon>Bacillota</taxon>
        <taxon>Bacilli</taxon>
        <taxon>Bacillales</taxon>
        <taxon>Bacillaceae</taxon>
        <taxon>Halobacillus</taxon>
    </lineage>
</organism>
<dbReference type="Proteomes" id="UP000256305">
    <property type="component" value="Unassembled WGS sequence"/>
</dbReference>
<protein>
    <submittedName>
        <fullName evidence="2">Uncharacterized protein</fullName>
    </submittedName>
</protein>
<keyword evidence="3" id="KW-1185">Reference proteome</keyword>
<dbReference type="EMBL" id="QUAE01000002">
    <property type="protein sequence ID" value="REJ10666.1"/>
    <property type="molecule type" value="Genomic_DNA"/>
</dbReference>
<comment type="caution">
    <text evidence="2">The sequence shown here is derived from an EMBL/GenBank/DDBJ whole genome shotgun (WGS) entry which is preliminary data.</text>
</comment>
<evidence type="ECO:0000313" key="3">
    <source>
        <dbReference type="Proteomes" id="UP000256305"/>
    </source>
</evidence>
<evidence type="ECO:0000313" key="2">
    <source>
        <dbReference type="EMBL" id="REJ10666.1"/>
    </source>
</evidence>
<sequence>MLGETPQDEVRGGSPRSRGKRSIPRSPHPLNKSLETESSTILLYSLRRSVCRHKKRQGRTLSFLLFDCDDFYVDFSAWCRDFDLVTNNMSN</sequence>